<dbReference type="PROSITE" id="PS51421">
    <property type="entry name" value="RAS"/>
    <property type="match status" value="1"/>
</dbReference>
<keyword evidence="1" id="KW-0547">Nucleotide-binding</keyword>
<dbReference type="InterPro" id="IPR020849">
    <property type="entry name" value="Small_GTPase_Ras-type"/>
</dbReference>
<organism evidence="4 5">
    <name type="scientific">Bionectria ochroleuca</name>
    <name type="common">Gliocladium roseum</name>
    <dbReference type="NCBI Taxonomy" id="29856"/>
    <lineage>
        <taxon>Eukaryota</taxon>
        <taxon>Fungi</taxon>
        <taxon>Dikarya</taxon>
        <taxon>Ascomycota</taxon>
        <taxon>Pezizomycotina</taxon>
        <taxon>Sordariomycetes</taxon>
        <taxon>Hypocreomycetidae</taxon>
        <taxon>Hypocreales</taxon>
        <taxon>Bionectriaceae</taxon>
        <taxon>Clonostachys</taxon>
    </lineage>
</organism>
<dbReference type="InterPro" id="IPR001806">
    <property type="entry name" value="Small_GTPase"/>
</dbReference>
<comment type="caution">
    <text evidence="4">The sequence shown here is derived from an EMBL/GenBank/DDBJ whole genome shotgun (WGS) entry which is preliminary data.</text>
</comment>
<evidence type="ECO:0000313" key="5">
    <source>
        <dbReference type="Proteomes" id="UP000766486"/>
    </source>
</evidence>
<dbReference type="PROSITE" id="PS51419">
    <property type="entry name" value="RAB"/>
    <property type="match status" value="1"/>
</dbReference>
<dbReference type="SMART" id="SM00175">
    <property type="entry name" value="RAB"/>
    <property type="match status" value="1"/>
</dbReference>
<evidence type="ECO:0000256" key="1">
    <source>
        <dbReference type="ARBA" id="ARBA00022741"/>
    </source>
</evidence>
<dbReference type="Proteomes" id="UP000766486">
    <property type="component" value="Unassembled WGS sequence"/>
</dbReference>
<proteinExistence type="predicted"/>
<keyword evidence="5" id="KW-1185">Reference proteome</keyword>
<gene>
    <name evidence="4" type="ORF">CLO192961_LOCUS198027</name>
</gene>
<keyword evidence="2" id="KW-0342">GTP-binding</keyword>
<feature type="region of interest" description="Disordered" evidence="3">
    <location>
        <begin position="171"/>
        <end position="222"/>
    </location>
</feature>
<dbReference type="EMBL" id="CABFNS010000758">
    <property type="protein sequence ID" value="VUC26899.1"/>
    <property type="molecule type" value="Genomic_DNA"/>
</dbReference>
<evidence type="ECO:0000313" key="4">
    <source>
        <dbReference type="EMBL" id="VUC26899.1"/>
    </source>
</evidence>
<dbReference type="PRINTS" id="PR00449">
    <property type="entry name" value="RASTRNSFRMNG"/>
</dbReference>
<dbReference type="SMART" id="SM00174">
    <property type="entry name" value="RHO"/>
    <property type="match status" value="1"/>
</dbReference>
<protein>
    <submittedName>
        <fullName evidence="4">Uncharacterized protein</fullName>
    </submittedName>
</protein>
<dbReference type="SMART" id="SM00173">
    <property type="entry name" value="RAS"/>
    <property type="match status" value="1"/>
</dbReference>
<accession>A0ABY6U787</accession>
<dbReference type="SUPFAM" id="SSF52540">
    <property type="entry name" value="P-loop containing nucleoside triphosphate hydrolases"/>
    <property type="match status" value="1"/>
</dbReference>
<dbReference type="Gene3D" id="3.40.50.300">
    <property type="entry name" value="P-loop containing nucleotide triphosphate hydrolases"/>
    <property type="match status" value="1"/>
</dbReference>
<dbReference type="Pfam" id="PF00071">
    <property type="entry name" value="Ras"/>
    <property type="match status" value="1"/>
</dbReference>
<dbReference type="PANTHER" id="PTHR24070">
    <property type="entry name" value="RAS, DI-RAS, AND RHEB FAMILY MEMBERS OF SMALL GTPASE SUPERFAMILY"/>
    <property type="match status" value="1"/>
</dbReference>
<feature type="non-terminal residue" evidence="4">
    <location>
        <position position="284"/>
    </location>
</feature>
<feature type="compositionally biased region" description="Acidic residues" evidence="3">
    <location>
        <begin position="195"/>
        <end position="204"/>
    </location>
</feature>
<reference evidence="4 5" key="1">
    <citation type="submission" date="2019-06" db="EMBL/GenBank/DDBJ databases">
        <authorList>
            <person name="Broberg M."/>
        </authorList>
    </citation>
    <scope>NUCLEOTIDE SEQUENCE [LARGE SCALE GENOMIC DNA]</scope>
</reference>
<sequence>MAAGHKIVPEDRVLLVGAAGVGKNSLIEQFCYGHVSEDYDPFRGEGCRKEITLDGEDSALDLLDVEFRGDMLEEYDFHGADAVMMVFSVASVESLRCAMEAYAWLRWQTMRAEGQVPVVLVGNMCDLPRLRQVSSQTGAQLARSLGMEYYETSAWDATSVERAFVGLARAARQRRQPQLPRQEKKEPTSRPASQGDEEEREEELYGQPGQLMQSPPTQGHRLRGHRLLSWGKSKLNLGRPTSQFYSFRDSETRTQKIQEGLLDAARRNDEEMFACYLRAASHDT</sequence>
<evidence type="ECO:0000256" key="2">
    <source>
        <dbReference type="ARBA" id="ARBA00023134"/>
    </source>
</evidence>
<name>A0ABY6U787_BIOOC</name>
<evidence type="ECO:0000256" key="3">
    <source>
        <dbReference type="SAM" id="MobiDB-lite"/>
    </source>
</evidence>
<dbReference type="InterPro" id="IPR027417">
    <property type="entry name" value="P-loop_NTPase"/>
</dbReference>